<evidence type="ECO:0008006" key="5">
    <source>
        <dbReference type="Google" id="ProtNLM"/>
    </source>
</evidence>
<evidence type="ECO:0000313" key="1">
    <source>
        <dbReference type="EMBL" id="MCC3272993.1"/>
    </source>
</evidence>
<dbReference type="Gene3D" id="1.25.40.10">
    <property type="entry name" value="Tetratricopeptide repeat domain"/>
    <property type="match status" value="1"/>
</dbReference>
<keyword evidence="3" id="KW-1185">Reference proteome</keyword>
<accession>A0A9X1M7K2</accession>
<evidence type="ECO:0000313" key="3">
    <source>
        <dbReference type="Proteomes" id="UP000829758"/>
    </source>
</evidence>
<dbReference type="InterPro" id="IPR011990">
    <property type="entry name" value="TPR-like_helical_dom_sf"/>
</dbReference>
<organism evidence="1 4">
    <name type="scientific">Arthrobacter zhangbolii</name>
    <dbReference type="NCBI Taxonomy" id="2886936"/>
    <lineage>
        <taxon>Bacteria</taxon>
        <taxon>Bacillati</taxon>
        <taxon>Actinomycetota</taxon>
        <taxon>Actinomycetes</taxon>
        <taxon>Micrococcales</taxon>
        <taxon>Micrococcaceae</taxon>
        <taxon>Arthrobacter</taxon>
    </lineage>
</organism>
<proteinExistence type="predicted"/>
<dbReference type="SUPFAM" id="SSF48452">
    <property type="entry name" value="TPR-like"/>
    <property type="match status" value="1"/>
</dbReference>
<name>A0A9X1M7K2_9MICC</name>
<dbReference type="AlphaFoldDB" id="A0A9X1M7K2"/>
<gene>
    <name evidence="1" type="ORF">LJ755_09675</name>
    <name evidence="2" type="ORF">MUK71_05305</name>
</gene>
<dbReference type="Proteomes" id="UP001155145">
    <property type="component" value="Unassembled WGS sequence"/>
</dbReference>
<sequence>MDSKKVFILNEYRAQQAQERRDYVEAIEYSHCAVQAAVEGNDDWGYCRMMFNVATLQYELGYLDESAVTTRALVASDAVASYPDLQAKAKVLLSRALQNKGDMEAALSVALDASEEADDHGSLEVRLSSQHGLVAALAEEGDLEAAWKEALNLSEMARGDCSPKVAGLANWTIGNVGFMAGKDREGVKYHQLASQALASINDVTQWGLFNKASAHMRLFAGLLESDTLECIERAEVALGITGAGESDLLELEITRAWWELETGNPNKADELLIPIEAKVAGPYPFLLGRTLQLRARCLDALGQEAAAMECAQKSERIFTEVGAEVLAADSRKIRDALGQSAR</sequence>
<dbReference type="EMBL" id="JAJFZT010000006">
    <property type="protein sequence ID" value="MCC3272993.1"/>
    <property type="molecule type" value="Genomic_DNA"/>
</dbReference>
<dbReference type="Proteomes" id="UP000829758">
    <property type="component" value="Chromosome"/>
</dbReference>
<dbReference type="EMBL" id="CP094984">
    <property type="protein sequence ID" value="UON93042.1"/>
    <property type="molecule type" value="Genomic_DNA"/>
</dbReference>
<evidence type="ECO:0000313" key="2">
    <source>
        <dbReference type="EMBL" id="UON93042.1"/>
    </source>
</evidence>
<evidence type="ECO:0000313" key="4">
    <source>
        <dbReference type="Proteomes" id="UP001155145"/>
    </source>
</evidence>
<dbReference type="RefSeq" id="WP_227928935.1">
    <property type="nucleotide sequence ID" value="NZ_CP094984.1"/>
</dbReference>
<protein>
    <recommendedName>
        <fullName evidence="5">MalT-like TPR region domain-containing protein</fullName>
    </recommendedName>
</protein>
<reference evidence="1" key="1">
    <citation type="submission" date="2021-10" db="EMBL/GenBank/DDBJ databases">
        <title>Novel species in genus Arthrobacter.</title>
        <authorList>
            <person name="Liu Y."/>
        </authorList>
    </citation>
    <scope>NUCLEOTIDE SEQUENCE</scope>
    <source>
        <strain evidence="1">Zg-Y462</strain>
        <strain evidence="3">zg-Y462</strain>
    </source>
</reference>